<feature type="transmembrane region" description="Helical" evidence="1">
    <location>
        <begin position="142"/>
        <end position="167"/>
    </location>
</feature>
<evidence type="ECO:0000313" key="3">
    <source>
        <dbReference type="Proteomes" id="UP001600943"/>
    </source>
</evidence>
<keyword evidence="1" id="KW-0812">Transmembrane</keyword>
<protein>
    <recommendedName>
        <fullName evidence="4">ABC transporter permease</fullName>
    </recommendedName>
</protein>
<dbReference type="RefSeq" id="WP_044955050.1">
    <property type="nucleotide sequence ID" value="NZ_BAABYW010000003.1"/>
</dbReference>
<proteinExistence type="predicted"/>
<keyword evidence="3" id="KW-1185">Reference proteome</keyword>
<sequence>MLNIINGDFYRIKKSILFYGVIIFAGLISFLLMILNRQDIRIGISIFGNLTTFISPEDVIALGVQYQKGLGIIAAVFISVFIGQEYQWNTWQHKWLISKNRFGMYLSKAILSAIVSALTFLVFELCALLFSGQISVMLAGGYITTVLCGSLIYIALGAVLCFISMLIKNNTTSVIVTLCYILFSETIVTVLQNIGSVSKATENIIAWCVQHSIYGMSSALATASMTPEVISTTVISSFVIFIATTIIGMFLFRKYEL</sequence>
<feature type="transmembrane region" description="Helical" evidence="1">
    <location>
        <begin position="109"/>
        <end position="130"/>
    </location>
</feature>
<dbReference type="Pfam" id="PF12730">
    <property type="entry name" value="ABC2_membrane_4"/>
    <property type="match status" value="1"/>
</dbReference>
<feature type="transmembrane region" description="Helical" evidence="1">
    <location>
        <begin position="173"/>
        <end position="192"/>
    </location>
</feature>
<gene>
    <name evidence="2" type="ORF">K040078D81_61050</name>
</gene>
<feature type="transmembrane region" description="Helical" evidence="1">
    <location>
        <begin position="16"/>
        <end position="35"/>
    </location>
</feature>
<keyword evidence="1" id="KW-1133">Transmembrane helix</keyword>
<keyword evidence="1" id="KW-0472">Membrane</keyword>
<feature type="transmembrane region" description="Helical" evidence="1">
    <location>
        <begin position="70"/>
        <end position="89"/>
    </location>
</feature>
<organism evidence="2 3">
    <name type="scientific">Blautia hominis</name>
    <dbReference type="NCBI Taxonomy" id="2025493"/>
    <lineage>
        <taxon>Bacteria</taxon>
        <taxon>Bacillati</taxon>
        <taxon>Bacillota</taxon>
        <taxon>Clostridia</taxon>
        <taxon>Lachnospirales</taxon>
        <taxon>Lachnospiraceae</taxon>
        <taxon>Blautia</taxon>
    </lineage>
</organism>
<feature type="transmembrane region" description="Helical" evidence="1">
    <location>
        <begin position="229"/>
        <end position="252"/>
    </location>
</feature>
<evidence type="ECO:0000313" key="2">
    <source>
        <dbReference type="EMBL" id="GAA6411988.1"/>
    </source>
</evidence>
<reference evidence="2 3" key="1">
    <citation type="submission" date="2024-04" db="EMBL/GenBank/DDBJ databases">
        <title>Defined microbial consortia suppress multidrug-resistant proinflammatory Enterobacteriaceae via ecological control.</title>
        <authorList>
            <person name="Furuichi M."/>
            <person name="Kawaguchi T."/>
            <person name="Pust M."/>
            <person name="Yasuma K."/>
            <person name="Plichta D."/>
            <person name="Hasegawa N."/>
            <person name="Ohya T."/>
            <person name="Bhattarai S."/>
            <person name="Sasajima S."/>
            <person name="Aoto Y."/>
            <person name="Tuganbaev T."/>
            <person name="Yaginuma M."/>
            <person name="Ueda M."/>
            <person name="Okahashi N."/>
            <person name="Amafuji K."/>
            <person name="Kiridooshi Y."/>
            <person name="Sugita K."/>
            <person name="Strazar M."/>
            <person name="Skelly A."/>
            <person name="Suda W."/>
            <person name="Hattori M."/>
            <person name="Nakamoto N."/>
            <person name="Caballero S."/>
            <person name="Norman J."/>
            <person name="Olle B."/>
            <person name="Tanoue T."/>
            <person name="Arita M."/>
            <person name="Bucci V."/>
            <person name="Atarashi K."/>
            <person name="Xavier R."/>
            <person name="Honda K."/>
        </authorList>
    </citation>
    <scope>NUCLEOTIDE SEQUENCE [LARGE SCALE GENOMIC DNA]</scope>
    <source>
        <strain evidence="3">k04-0078-D8-1</strain>
    </source>
</reference>
<evidence type="ECO:0000256" key="1">
    <source>
        <dbReference type="SAM" id="Phobius"/>
    </source>
</evidence>
<dbReference type="EMBL" id="BAABYW010000003">
    <property type="protein sequence ID" value="GAA6411988.1"/>
    <property type="molecule type" value="Genomic_DNA"/>
</dbReference>
<comment type="caution">
    <text evidence="2">The sequence shown here is derived from an EMBL/GenBank/DDBJ whole genome shotgun (WGS) entry which is preliminary data.</text>
</comment>
<name>A0ABQ0BKJ9_9FIRM</name>
<dbReference type="Proteomes" id="UP001600943">
    <property type="component" value="Unassembled WGS sequence"/>
</dbReference>
<evidence type="ECO:0008006" key="4">
    <source>
        <dbReference type="Google" id="ProtNLM"/>
    </source>
</evidence>
<accession>A0ABQ0BKJ9</accession>